<dbReference type="Proteomes" id="UP001060085">
    <property type="component" value="Linkage Group LG02"/>
</dbReference>
<accession>A0ACC0BW38</accession>
<dbReference type="EMBL" id="CM044702">
    <property type="protein sequence ID" value="KAI5676912.1"/>
    <property type="molecule type" value="Genomic_DNA"/>
</dbReference>
<sequence length="146" mass="16351">MKAKHKRPEITVTSQRCRRLHTTATTDCYTTPLEQSLRHKNRSSTVCKPSSYHVIVVTPNSSNQISTQLQETATKLHDEEPDQRDGITTPKSGCRKAELKPNPSNHRYQKITDRIAKSEVGIKTQIGEGPSIHQHQSPGAETKASR</sequence>
<protein>
    <submittedName>
        <fullName evidence="1">Uncharacterized protein</fullName>
    </submittedName>
</protein>
<proteinExistence type="predicted"/>
<comment type="caution">
    <text evidence="1">The sequence shown here is derived from an EMBL/GenBank/DDBJ whole genome shotgun (WGS) entry which is preliminary data.</text>
</comment>
<reference evidence="2" key="1">
    <citation type="journal article" date="2023" name="Nat. Plants">
        <title>Single-cell RNA sequencing provides a high-resolution roadmap for understanding the multicellular compartmentation of specialized metabolism.</title>
        <authorList>
            <person name="Sun S."/>
            <person name="Shen X."/>
            <person name="Li Y."/>
            <person name="Li Y."/>
            <person name="Wang S."/>
            <person name="Li R."/>
            <person name="Zhang H."/>
            <person name="Shen G."/>
            <person name="Guo B."/>
            <person name="Wei J."/>
            <person name="Xu J."/>
            <person name="St-Pierre B."/>
            <person name="Chen S."/>
            <person name="Sun C."/>
        </authorList>
    </citation>
    <scope>NUCLEOTIDE SEQUENCE [LARGE SCALE GENOMIC DNA]</scope>
</reference>
<keyword evidence="2" id="KW-1185">Reference proteome</keyword>
<name>A0ACC0BW38_CATRO</name>
<evidence type="ECO:0000313" key="2">
    <source>
        <dbReference type="Proteomes" id="UP001060085"/>
    </source>
</evidence>
<evidence type="ECO:0000313" key="1">
    <source>
        <dbReference type="EMBL" id="KAI5676912.1"/>
    </source>
</evidence>
<organism evidence="1 2">
    <name type="scientific">Catharanthus roseus</name>
    <name type="common">Madagascar periwinkle</name>
    <name type="synonym">Vinca rosea</name>
    <dbReference type="NCBI Taxonomy" id="4058"/>
    <lineage>
        <taxon>Eukaryota</taxon>
        <taxon>Viridiplantae</taxon>
        <taxon>Streptophyta</taxon>
        <taxon>Embryophyta</taxon>
        <taxon>Tracheophyta</taxon>
        <taxon>Spermatophyta</taxon>
        <taxon>Magnoliopsida</taxon>
        <taxon>eudicotyledons</taxon>
        <taxon>Gunneridae</taxon>
        <taxon>Pentapetalae</taxon>
        <taxon>asterids</taxon>
        <taxon>lamiids</taxon>
        <taxon>Gentianales</taxon>
        <taxon>Apocynaceae</taxon>
        <taxon>Rauvolfioideae</taxon>
        <taxon>Vinceae</taxon>
        <taxon>Catharanthinae</taxon>
        <taxon>Catharanthus</taxon>
    </lineage>
</organism>
<gene>
    <name evidence="1" type="ORF">M9H77_07862</name>
</gene>